<evidence type="ECO:0000313" key="11">
    <source>
        <dbReference type="Proteomes" id="UP000582837"/>
    </source>
</evidence>
<comment type="caution">
    <text evidence="10">The sequence shown here is derived from an EMBL/GenBank/DDBJ whole genome shotgun (WGS) entry which is preliminary data.</text>
</comment>
<evidence type="ECO:0000256" key="3">
    <source>
        <dbReference type="ARBA" id="ARBA00022801"/>
    </source>
</evidence>
<dbReference type="Pfam" id="PF04616">
    <property type="entry name" value="Glyco_hydro_43"/>
    <property type="match status" value="1"/>
</dbReference>
<keyword evidence="4 7" id="KW-0326">Glycosidase</keyword>
<name>A0A841GW42_9BACT</name>
<dbReference type="CDD" id="cd18820">
    <property type="entry name" value="GH43_LbAraf43-like"/>
    <property type="match status" value="1"/>
</dbReference>
<dbReference type="GO" id="GO:0004553">
    <property type="term" value="F:hydrolase activity, hydrolyzing O-glycosyl compounds"/>
    <property type="evidence" value="ECO:0007669"/>
    <property type="project" value="InterPro"/>
</dbReference>
<feature type="active site" description="Proton acceptor" evidence="5">
    <location>
        <position position="58"/>
    </location>
</feature>
<dbReference type="AlphaFoldDB" id="A0A841GW42"/>
<dbReference type="Gene3D" id="2.115.10.20">
    <property type="entry name" value="Glycosyl hydrolase domain, family 43"/>
    <property type="match status" value="1"/>
</dbReference>
<dbReference type="InterPro" id="IPR023296">
    <property type="entry name" value="Glyco_hydro_beta-prop_sf"/>
</dbReference>
<dbReference type="PANTHER" id="PTHR43817">
    <property type="entry name" value="GLYCOSYL HYDROLASE"/>
    <property type="match status" value="1"/>
</dbReference>
<protein>
    <submittedName>
        <fullName evidence="10">GH43 family beta-xylosidase</fullName>
    </submittedName>
</protein>
<dbReference type="Proteomes" id="UP000582837">
    <property type="component" value="Unassembled WGS sequence"/>
</dbReference>
<evidence type="ECO:0000256" key="4">
    <source>
        <dbReference type="ARBA" id="ARBA00023295"/>
    </source>
</evidence>
<feature type="site" description="Important for catalytic activity, responsible for pKa modulation of the active site Glu and correct orientation of both the proton donor and substrate" evidence="6">
    <location>
        <position position="185"/>
    </location>
</feature>
<feature type="signal peptide" evidence="9">
    <location>
        <begin position="1"/>
        <end position="24"/>
    </location>
</feature>
<gene>
    <name evidence="10" type="ORF">HNQ61_001775</name>
</gene>
<evidence type="ECO:0000256" key="1">
    <source>
        <dbReference type="ARBA" id="ARBA00009865"/>
    </source>
</evidence>
<proteinExistence type="inferred from homology"/>
<dbReference type="RefSeq" id="WP_170039951.1">
    <property type="nucleotide sequence ID" value="NZ_JABDTL010000002.1"/>
</dbReference>
<keyword evidence="3 7" id="KW-0378">Hydrolase</keyword>
<dbReference type="InterPro" id="IPR006710">
    <property type="entry name" value="Glyco_hydro_43"/>
</dbReference>
<evidence type="ECO:0000256" key="2">
    <source>
        <dbReference type="ARBA" id="ARBA00022729"/>
    </source>
</evidence>
<dbReference type="PROSITE" id="PS51257">
    <property type="entry name" value="PROKAR_LIPOPROTEIN"/>
    <property type="match status" value="1"/>
</dbReference>
<sequence length="380" mass="41768">MIRSRGQVLLARAGFALFGAASFAACAPAAQSPESPAPVAAASGGSCTFTNPVARGADPWVEFRDGFYYMAQGKNPGEGQRSSIWVFRSRKLTDPMRDSVQVWTSPETGWNQTHIWAPEIRFVDGRWYIYYAGGRPGPQDAPFIYQRAGVLRAAGNDPRGAWEDLGALDTGGDLATRADDVWAIDFTVHRLNGQLYGFWSGWDNNTPVARTPQFIYVARMSNPSTISGPRVRISSPTESWERRVDPTDGLDLNEGPQVLEHNGHAFVIYSTRESWTRAYRLGQLRLTGTDPLQPSSWTKSGPVFAEANEVYGPGHNGFTKSPDGTEDWIIYHAKVDTGPNWNRVIRAQRFTWRADGSPDFGQPVASGVALPVPSGEPCTQ</sequence>
<evidence type="ECO:0000256" key="9">
    <source>
        <dbReference type="SAM" id="SignalP"/>
    </source>
</evidence>
<evidence type="ECO:0000256" key="7">
    <source>
        <dbReference type="RuleBase" id="RU361187"/>
    </source>
</evidence>
<dbReference type="SUPFAM" id="SSF75005">
    <property type="entry name" value="Arabinanase/levansucrase/invertase"/>
    <property type="match status" value="1"/>
</dbReference>
<feature type="active site" description="Proton donor" evidence="5">
    <location>
        <position position="254"/>
    </location>
</feature>
<evidence type="ECO:0000256" key="5">
    <source>
        <dbReference type="PIRSR" id="PIRSR606710-1"/>
    </source>
</evidence>
<dbReference type="PANTHER" id="PTHR43817:SF1">
    <property type="entry name" value="HYDROLASE, FAMILY 43, PUTATIVE (AFU_ORTHOLOGUE AFUA_3G01660)-RELATED"/>
    <property type="match status" value="1"/>
</dbReference>
<evidence type="ECO:0000256" key="6">
    <source>
        <dbReference type="PIRSR" id="PIRSR606710-2"/>
    </source>
</evidence>
<dbReference type="EMBL" id="JACHIA010000003">
    <property type="protein sequence ID" value="MBB6070158.1"/>
    <property type="molecule type" value="Genomic_DNA"/>
</dbReference>
<evidence type="ECO:0000313" key="10">
    <source>
        <dbReference type="EMBL" id="MBB6070158.1"/>
    </source>
</evidence>
<feature type="region of interest" description="Disordered" evidence="8">
    <location>
        <begin position="227"/>
        <end position="248"/>
    </location>
</feature>
<evidence type="ECO:0000256" key="8">
    <source>
        <dbReference type="SAM" id="MobiDB-lite"/>
    </source>
</evidence>
<feature type="chain" id="PRO_5032866555" evidence="9">
    <location>
        <begin position="25"/>
        <end position="380"/>
    </location>
</feature>
<accession>A0A841GW42</accession>
<organism evidence="10 11">
    <name type="scientific">Longimicrobium terrae</name>
    <dbReference type="NCBI Taxonomy" id="1639882"/>
    <lineage>
        <taxon>Bacteria</taxon>
        <taxon>Pseudomonadati</taxon>
        <taxon>Gemmatimonadota</taxon>
        <taxon>Longimicrobiia</taxon>
        <taxon>Longimicrobiales</taxon>
        <taxon>Longimicrobiaceae</taxon>
        <taxon>Longimicrobium</taxon>
    </lineage>
</organism>
<reference evidence="10 11" key="1">
    <citation type="submission" date="2020-08" db="EMBL/GenBank/DDBJ databases">
        <title>Genomic Encyclopedia of Type Strains, Phase IV (KMG-IV): sequencing the most valuable type-strain genomes for metagenomic binning, comparative biology and taxonomic classification.</title>
        <authorList>
            <person name="Goeker M."/>
        </authorList>
    </citation>
    <scope>NUCLEOTIDE SEQUENCE [LARGE SCALE GENOMIC DNA]</scope>
    <source>
        <strain evidence="10 11">DSM 29007</strain>
    </source>
</reference>
<dbReference type="GO" id="GO:0005975">
    <property type="term" value="P:carbohydrate metabolic process"/>
    <property type="evidence" value="ECO:0007669"/>
    <property type="project" value="InterPro"/>
</dbReference>
<keyword evidence="2 9" id="KW-0732">Signal</keyword>
<comment type="similarity">
    <text evidence="1 7">Belongs to the glycosyl hydrolase 43 family.</text>
</comment>
<keyword evidence="11" id="KW-1185">Reference proteome</keyword>